<dbReference type="InterPro" id="IPR001853">
    <property type="entry name" value="DSBA-like_thioredoxin_dom"/>
</dbReference>
<evidence type="ECO:0000256" key="8">
    <source>
        <dbReference type="SAM" id="SignalP"/>
    </source>
</evidence>
<dbReference type="EMBL" id="JBIGHX010000001">
    <property type="protein sequence ID" value="MFG6460586.1"/>
    <property type="molecule type" value="Genomic_DNA"/>
</dbReference>
<keyword evidence="7" id="KW-0676">Redox-active center</keyword>
<comment type="subcellular location">
    <subcellularLocation>
        <location evidence="1">Periplasm</location>
    </subcellularLocation>
</comment>
<evidence type="ECO:0000256" key="7">
    <source>
        <dbReference type="ARBA" id="ARBA00023284"/>
    </source>
</evidence>
<dbReference type="CDD" id="cd03019">
    <property type="entry name" value="DsbA_DsbA"/>
    <property type="match status" value="1"/>
</dbReference>
<dbReference type="InterPro" id="IPR023205">
    <property type="entry name" value="DsbA/DsbL"/>
</dbReference>
<gene>
    <name evidence="10" type="ORF">ACG04Q_03315</name>
</gene>
<evidence type="ECO:0000256" key="3">
    <source>
        <dbReference type="ARBA" id="ARBA00013831"/>
    </source>
</evidence>
<keyword evidence="11" id="KW-1185">Reference proteome</keyword>
<keyword evidence="5" id="KW-0574">Periplasm</keyword>
<dbReference type="RefSeq" id="WP_394509393.1">
    <property type="nucleotide sequence ID" value="NZ_JBIGHX010000001.1"/>
</dbReference>
<accession>A0ABW7GFH5</accession>
<evidence type="ECO:0000256" key="2">
    <source>
        <dbReference type="ARBA" id="ARBA00005791"/>
    </source>
</evidence>
<protein>
    <recommendedName>
        <fullName evidence="3">Thiol:disulfide interchange protein DsbA</fullName>
    </recommendedName>
</protein>
<reference evidence="10 11" key="1">
    <citation type="submission" date="2024-08" db="EMBL/GenBank/DDBJ databases">
        <authorList>
            <person name="Lu H."/>
        </authorList>
    </citation>
    <scope>NUCLEOTIDE SEQUENCE [LARGE SCALE GENOMIC DNA]</scope>
    <source>
        <strain evidence="10 11">DXS20W</strain>
    </source>
</reference>
<evidence type="ECO:0000259" key="9">
    <source>
        <dbReference type="PROSITE" id="PS51352"/>
    </source>
</evidence>
<evidence type="ECO:0000313" key="10">
    <source>
        <dbReference type="EMBL" id="MFG6460586.1"/>
    </source>
</evidence>
<dbReference type="PROSITE" id="PS51352">
    <property type="entry name" value="THIOREDOXIN_2"/>
    <property type="match status" value="1"/>
</dbReference>
<organism evidence="10 11">
    <name type="scientific">Pelomonas lactea</name>
    <dbReference type="NCBI Taxonomy" id="3299030"/>
    <lineage>
        <taxon>Bacteria</taxon>
        <taxon>Pseudomonadati</taxon>
        <taxon>Pseudomonadota</taxon>
        <taxon>Betaproteobacteria</taxon>
        <taxon>Burkholderiales</taxon>
        <taxon>Sphaerotilaceae</taxon>
        <taxon>Roseateles</taxon>
    </lineage>
</organism>
<feature type="signal peptide" evidence="8">
    <location>
        <begin position="1"/>
        <end position="24"/>
    </location>
</feature>
<dbReference type="PANTHER" id="PTHR35891:SF3">
    <property type="entry name" value="THIOL:DISULFIDE INTERCHANGE PROTEIN DSBL"/>
    <property type="match status" value="1"/>
</dbReference>
<sequence>MKRRDVTFALAATGLAATVPAAFAQGGPVEGRQYVRLGQALPGTPGKVEVIEFFFYKCPHCFAFDPLLEAWLHQLPADVAFRRVPVGQQAMLKLHARMYYALEAMGALTPQVHAGIFNAFHRAGMDANDEAAVVALVGKLGVDTPKFKAAFSSFGVNGKLAQGQKLAELAGVDGVPALVVGGRFRTAPSMVGSPGQSEAAQGQQALAVADFLIRLSRGKG</sequence>
<keyword evidence="4 8" id="KW-0732">Signal</keyword>
<feature type="chain" id="PRO_5045341056" description="Thiol:disulfide interchange protein DsbA" evidence="8">
    <location>
        <begin position="25"/>
        <end position="220"/>
    </location>
</feature>
<dbReference type="InterPro" id="IPR050824">
    <property type="entry name" value="Thiol_disulfide_DsbA"/>
</dbReference>
<dbReference type="Pfam" id="PF01323">
    <property type="entry name" value="DSBA"/>
    <property type="match status" value="1"/>
</dbReference>
<evidence type="ECO:0000256" key="4">
    <source>
        <dbReference type="ARBA" id="ARBA00022729"/>
    </source>
</evidence>
<keyword evidence="6" id="KW-1015">Disulfide bond</keyword>
<evidence type="ECO:0000313" key="11">
    <source>
        <dbReference type="Proteomes" id="UP001606302"/>
    </source>
</evidence>
<feature type="domain" description="Thioredoxin" evidence="9">
    <location>
        <begin position="13"/>
        <end position="205"/>
    </location>
</feature>
<dbReference type="Proteomes" id="UP001606302">
    <property type="component" value="Unassembled WGS sequence"/>
</dbReference>
<evidence type="ECO:0000256" key="1">
    <source>
        <dbReference type="ARBA" id="ARBA00004418"/>
    </source>
</evidence>
<dbReference type="InterPro" id="IPR013766">
    <property type="entry name" value="Thioredoxin_domain"/>
</dbReference>
<dbReference type="InterPro" id="IPR036249">
    <property type="entry name" value="Thioredoxin-like_sf"/>
</dbReference>
<dbReference type="PANTHER" id="PTHR35891">
    <property type="entry name" value="THIOL:DISULFIDE INTERCHANGE PROTEIN DSBA"/>
    <property type="match status" value="1"/>
</dbReference>
<comment type="caution">
    <text evidence="10">The sequence shown here is derived from an EMBL/GenBank/DDBJ whole genome shotgun (WGS) entry which is preliminary data.</text>
</comment>
<evidence type="ECO:0000256" key="6">
    <source>
        <dbReference type="ARBA" id="ARBA00023157"/>
    </source>
</evidence>
<name>A0ABW7GFH5_9BURK</name>
<evidence type="ECO:0000256" key="5">
    <source>
        <dbReference type="ARBA" id="ARBA00022764"/>
    </source>
</evidence>
<dbReference type="SUPFAM" id="SSF52833">
    <property type="entry name" value="Thioredoxin-like"/>
    <property type="match status" value="1"/>
</dbReference>
<dbReference type="Gene3D" id="3.40.30.10">
    <property type="entry name" value="Glutaredoxin"/>
    <property type="match status" value="1"/>
</dbReference>
<comment type="similarity">
    <text evidence="2">Belongs to the thioredoxin family. DsbA subfamily.</text>
</comment>
<proteinExistence type="inferred from homology"/>